<dbReference type="PATRIC" id="fig|671143.5.peg.58"/>
<dbReference type="NCBIfam" id="TIGR04174">
    <property type="entry name" value="IPTL_CTERM"/>
    <property type="match status" value="1"/>
</dbReference>
<name>D5MHQ4_METO1</name>
<evidence type="ECO:0000313" key="3">
    <source>
        <dbReference type="Proteomes" id="UP000006898"/>
    </source>
</evidence>
<proteinExistence type="predicted"/>
<dbReference type="KEGG" id="mox:DAMO_0068"/>
<evidence type="ECO:0000259" key="1">
    <source>
        <dbReference type="Pfam" id="PF18203"/>
    </source>
</evidence>
<dbReference type="Pfam" id="PF18203">
    <property type="entry name" value="IPTL-CTERM"/>
    <property type="match status" value="1"/>
</dbReference>
<reference evidence="2 3" key="1">
    <citation type="journal article" date="2010" name="Nature">
        <title>Nitrite-driven anaerobic methane oxidation by oxygenic bacteria.</title>
        <authorList>
            <person name="Ettwig K.F."/>
            <person name="Butler M.K."/>
            <person name="Le Paslier D."/>
            <person name="Pelletier E."/>
            <person name="Mangenot S."/>
            <person name="Kuypers M.M.M."/>
            <person name="Schreiber F."/>
            <person name="Dutilh B.E."/>
            <person name="Zedelius J."/>
            <person name="de Beer D."/>
            <person name="Gloerich J."/>
            <person name="Wessels H.J.C.T."/>
            <person name="van Allen T."/>
            <person name="Luesken F."/>
            <person name="Wu M."/>
            <person name="van de Pas-Schoonen K.T."/>
            <person name="Op den Camp H.J.M."/>
            <person name="Janssen-Megens E.M."/>
            <person name="Francoijs K-J."/>
            <person name="Stunnenberg H."/>
            <person name="Weissenbach J."/>
            <person name="Jetten M.S.M."/>
            <person name="Strous M."/>
        </authorList>
    </citation>
    <scope>NUCLEOTIDE SEQUENCE [LARGE SCALE GENOMIC DNA]</scope>
</reference>
<dbReference type="EMBL" id="FP565575">
    <property type="protein sequence ID" value="CBE67187.1"/>
    <property type="molecule type" value="Genomic_DNA"/>
</dbReference>
<accession>D5MHQ4</accession>
<dbReference type="InterPro" id="IPR026442">
    <property type="entry name" value="IPTL_CTERM"/>
</dbReference>
<dbReference type="HOGENOM" id="CLU_1988569_0_0_0"/>
<gene>
    <name evidence="2" type="ORF">DAMO_0068</name>
</gene>
<organism evidence="2 3">
    <name type="scientific">Methylomirabilis oxygeniifera</name>
    <dbReference type="NCBI Taxonomy" id="671143"/>
    <lineage>
        <taxon>Bacteria</taxon>
        <taxon>Candidatus Methylomirabilota</taxon>
        <taxon>Candidatus Methylomirabilia</taxon>
        <taxon>Candidatus Methylomirabilales</taxon>
        <taxon>Candidatus Methylomirabilaceae</taxon>
        <taxon>Candidatus Methylomirabilis</taxon>
    </lineage>
</organism>
<sequence>MLGLHVRWRHHHLYTTSTSHHTTYSTAEGCAPQTEETVTTTAAFGPAWICIGDDGGDKIYPNCSPGFPFEIIAGSVNYNTNTHTETYVCSADPAAIPTLSEWAQLDMAALLVGGGLLAIRRQAKG</sequence>
<protein>
    <recommendedName>
        <fullName evidence="1">IPTL-CTERM protein sorting domain-containing protein</fullName>
    </recommendedName>
</protein>
<feature type="domain" description="IPTL-CTERM protein sorting" evidence="1">
    <location>
        <begin position="94"/>
        <end position="121"/>
    </location>
</feature>
<dbReference type="AlphaFoldDB" id="D5MHQ4"/>
<dbReference type="Proteomes" id="UP000006898">
    <property type="component" value="Chromosome"/>
</dbReference>
<evidence type="ECO:0000313" key="2">
    <source>
        <dbReference type="EMBL" id="CBE67187.1"/>
    </source>
</evidence>